<protein>
    <submittedName>
        <fullName evidence="1">Uncharacterized protein</fullName>
    </submittedName>
</protein>
<dbReference type="AlphaFoldDB" id="W2H0M6"/>
<dbReference type="Proteomes" id="UP000053864">
    <property type="component" value="Unassembled WGS sequence"/>
</dbReference>
<sequence>MPALAKFDNVAALLVDAHGSFHAKPIVNMLVLPIVSVSTKVSVKSYNEVLTIPVMKQMFSLDRAVEPLKPLRCRRASIYLLIGLTLDTLRSISYLACNTFKKVGTASLVMRTVKWINQAEWRVKNLRTPFDDTRAVTKSHYKGYVETLTLGTMRVPGDVLEGHKIFYFRDEVWLHTTSVQVSLLTLRDEYPAIGIISPSFHEFYVLEQNRRVAADLRAENREYTRVIGVMNVGLH</sequence>
<reference evidence="1" key="1">
    <citation type="submission" date="2013-11" db="EMBL/GenBank/DDBJ databases">
        <title>The Genome Sequence of Phytophthora parasitica CJ02B3.</title>
        <authorList>
            <consortium name="The Broad Institute Genomics Platform"/>
            <person name="Russ C."/>
            <person name="Tyler B."/>
            <person name="Panabieres F."/>
            <person name="Shan W."/>
            <person name="Tripathy S."/>
            <person name="Grunwald N."/>
            <person name="Machado M."/>
            <person name="Johnson C.S."/>
            <person name="Arredondo F."/>
            <person name="Hong C."/>
            <person name="Coffey M."/>
            <person name="Young S.K."/>
            <person name="Zeng Q."/>
            <person name="Gargeya S."/>
            <person name="Fitzgerald M."/>
            <person name="Abouelleil A."/>
            <person name="Alvarado L."/>
            <person name="Chapman S.B."/>
            <person name="Gainer-Dewar J."/>
            <person name="Goldberg J."/>
            <person name="Griggs A."/>
            <person name="Gujja S."/>
            <person name="Hansen M."/>
            <person name="Howarth C."/>
            <person name="Imamovic A."/>
            <person name="Ireland A."/>
            <person name="Larimer J."/>
            <person name="McCowan C."/>
            <person name="Murphy C."/>
            <person name="Pearson M."/>
            <person name="Poon T.W."/>
            <person name="Priest M."/>
            <person name="Roberts A."/>
            <person name="Saif S."/>
            <person name="Shea T."/>
            <person name="Sykes S."/>
            <person name="Wortman J."/>
            <person name="Nusbaum C."/>
            <person name="Birren B."/>
        </authorList>
    </citation>
    <scope>NUCLEOTIDE SEQUENCE [LARGE SCALE GENOMIC DNA]</scope>
    <source>
        <strain evidence="1">CJ02B3</strain>
    </source>
</reference>
<proteinExistence type="predicted"/>
<name>W2H0M6_PHYNI</name>
<accession>W2H0M6</accession>
<evidence type="ECO:0000313" key="1">
    <source>
        <dbReference type="EMBL" id="ETK88056.1"/>
    </source>
</evidence>
<evidence type="ECO:0000313" key="3">
    <source>
        <dbReference type="Proteomes" id="UP000053864"/>
    </source>
</evidence>
<reference evidence="2 3" key="2">
    <citation type="submission" date="2013-11" db="EMBL/GenBank/DDBJ databases">
        <title>The Genome Sequence of Phytophthora parasitica CJ05E6.</title>
        <authorList>
            <consortium name="The Broad Institute Genomics Platform"/>
            <person name="Russ C."/>
            <person name="Tyler B."/>
            <person name="Panabieres F."/>
            <person name="Shan W."/>
            <person name="Tripathy S."/>
            <person name="Grunwald N."/>
            <person name="Machado M."/>
            <person name="Johnson C.S."/>
            <person name="Arredondo F."/>
            <person name="Hong C."/>
            <person name="Coffey M."/>
            <person name="Young S.K."/>
            <person name="Zeng Q."/>
            <person name="Gargeya S."/>
            <person name="Fitzgerald M."/>
            <person name="Abouelleil A."/>
            <person name="Alvarado L."/>
            <person name="Chapman S.B."/>
            <person name="Gainer-Dewar J."/>
            <person name="Goldberg J."/>
            <person name="Griggs A."/>
            <person name="Gujja S."/>
            <person name="Hansen M."/>
            <person name="Howarth C."/>
            <person name="Imamovic A."/>
            <person name="Ireland A."/>
            <person name="Larimer J."/>
            <person name="McCowan C."/>
            <person name="Murphy C."/>
            <person name="Pearson M."/>
            <person name="Poon T.W."/>
            <person name="Priest M."/>
            <person name="Roberts A."/>
            <person name="Saif S."/>
            <person name="Shea T."/>
            <person name="Sykes S."/>
            <person name="Wortman J."/>
            <person name="Nusbaum C."/>
            <person name="Birren B."/>
        </authorList>
    </citation>
    <scope>NUCLEOTIDE SEQUENCE [LARGE SCALE GENOMIC DNA]</scope>
    <source>
        <strain evidence="2 3">CJ05E6</strain>
    </source>
</reference>
<dbReference type="Proteomes" id="UP000053236">
    <property type="component" value="Unassembled WGS sequence"/>
</dbReference>
<dbReference type="EMBL" id="KI672646">
    <property type="protein sequence ID" value="ETL41473.1"/>
    <property type="molecule type" value="Genomic_DNA"/>
</dbReference>
<gene>
    <name evidence="1" type="ORF">L915_07635</name>
    <name evidence="2" type="ORF">L916_07566</name>
</gene>
<organism evidence="1">
    <name type="scientific">Phytophthora nicotianae</name>
    <name type="common">Potato buckeye rot agent</name>
    <name type="synonym">Phytophthora parasitica</name>
    <dbReference type="NCBI Taxonomy" id="4792"/>
    <lineage>
        <taxon>Eukaryota</taxon>
        <taxon>Sar</taxon>
        <taxon>Stramenopiles</taxon>
        <taxon>Oomycota</taxon>
        <taxon>Peronosporomycetes</taxon>
        <taxon>Peronosporales</taxon>
        <taxon>Peronosporaceae</taxon>
        <taxon>Phytophthora</taxon>
    </lineage>
</organism>
<evidence type="ECO:0000313" key="2">
    <source>
        <dbReference type="EMBL" id="ETL41473.1"/>
    </source>
</evidence>
<dbReference type="EMBL" id="KI686030">
    <property type="protein sequence ID" value="ETK88056.1"/>
    <property type="molecule type" value="Genomic_DNA"/>
</dbReference>
<dbReference type="VEuPathDB" id="FungiDB:PPTG_22779"/>